<name>A0ABW7MZL0_9FLAO</name>
<comment type="caution">
    <text evidence="2">The sequence shown here is derived from an EMBL/GenBank/DDBJ whole genome shotgun (WGS) entry which is preliminary data.</text>
</comment>
<feature type="transmembrane region" description="Helical" evidence="1">
    <location>
        <begin position="108"/>
        <end position="130"/>
    </location>
</feature>
<evidence type="ECO:0000313" key="2">
    <source>
        <dbReference type="EMBL" id="MFH6772255.1"/>
    </source>
</evidence>
<keyword evidence="1" id="KW-1133">Transmembrane helix</keyword>
<dbReference type="Proteomes" id="UP001610100">
    <property type="component" value="Unassembled WGS sequence"/>
</dbReference>
<gene>
    <name evidence="2" type="ORF">V8G58_09955</name>
</gene>
<keyword evidence="1" id="KW-0812">Transmembrane</keyword>
<evidence type="ECO:0000313" key="3">
    <source>
        <dbReference type="Proteomes" id="UP001610100"/>
    </source>
</evidence>
<protein>
    <submittedName>
        <fullName evidence="2">Uncharacterized protein</fullName>
    </submittedName>
</protein>
<feature type="transmembrane region" description="Helical" evidence="1">
    <location>
        <begin position="61"/>
        <end position="85"/>
    </location>
</feature>
<feature type="transmembrane region" description="Helical" evidence="1">
    <location>
        <begin position="16"/>
        <end position="32"/>
    </location>
</feature>
<feature type="transmembrane region" description="Helical" evidence="1">
    <location>
        <begin position="38"/>
        <end position="54"/>
    </location>
</feature>
<proteinExistence type="predicted"/>
<accession>A0ABW7MZL0</accession>
<feature type="transmembrane region" description="Helical" evidence="1">
    <location>
        <begin position="161"/>
        <end position="180"/>
    </location>
</feature>
<organism evidence="2 3">
    <name type="scientific">Gaetbulibacter aestuarii</name>
    <dbReference type="NCBI Taxonomy" id="1502358"/>
    <lineage>
        <taxon>Bacteria</taxon>
        <taxon>Pseudomonadati</taxon>
        <taxon>Bacteroidota</taxon>
        <taxon>Flavobacteriia</taxon>
        <taxon>Flavobacteriales</taxon>
        <taxon>Flavobacteriaceae</taxon>
        <taxon>Gaetbulibacter</taxon>
    </lineage>
</organism>
<dbReference type="EMBL" id="JBAWKB010000002">
    <property type="protein sequence ID" value="MFH6772255.1"/>
    <property type="molecule type" value="Genomic_DNA"/>
</dbReference>
<dbReference type="RefSeq" id="WP_344741568.1">
    <property type="nucleotide sequence ID" value="NZ_BAABAY010000002.1"/>
</dbReference>
<sequence length="199" mass="22792">MSTFIKSESERNKLKLLLKLFSPIISVIILIATDANFYVYPVVFSLIVALTNLEHLKHKTIIGVLLCVAFSYIAFFVGILGANILDKIFVALGIQKEFRLFVGLNLDVVYTISTFVLSPMAVFFLFKYVFKFPKTKITFWTQFFAIIILIMNSMVPEWAFGLFNVFNFWQIIMILALQIIMNQSALIFPGTHKNNQVVL</sequence>
<keyword evidence="1" id="KW-0472">Membrane</keyword>
<evidence type="ECO:0000256" key="1">
    <source>
        <dbReference type="SAM" id="Phobius"/>
    </source>
</evidence>
<reference evidence="2 3" key="1">
    <citation type="submission" date="2024-02" db="EMBL/GenBank/DDBJ databases">
        <title>A Gaetbulibacter species isolated from tidal flats and genomic insights of their niches.</title>
        <authorList>
            <person name="Ye Y."/>
        </authorList>
    </citation>
    <scope>NUCLEOTIDE SEQUENCE [LARGE SCALE GENOMIC DNA]</scope>
    <source>
        <strain evidence="2 3">KYW382</strain>
    </source>
</reference>
<keyword evidence="3" id="KW-1185">Reference proteome</keyword>
<feature type="transmembrane region" description="Helical" evidence="1">
    <location>
        <begin position="137"/>
        <end position="155"/>
    </location>
</feature>